<dbReference type="Proteomes" id="UP000187609">
    <property type="component" value="Unassembled WGS sequence"/>
</dbReference>
<dbReference type="Pfam" id="PF14111">
    <property type="entry name" value="DUF4283"/>
    <property type="match status" value="1"/>
</dbReference>
<accession>A0A314L8I5</accession>
<feature type="region of interest" description="Disordered" evidence="1">
    <location>
        <begin position="347"/>
        <end position="384"/>
    </location>
</feature>
<feature type="compositionally biased region" description="Low complexity" evidence="1">
    <location>
        <begin position="367"/>
        <end position="376"/>
    </location>
</feature>
<evidence type="ECO:0000313" key="4">
    <source>
        <dbReference type="Proteomes" id="UP000187609"/>
    </source>
</evidence>
<dbReference type="InterPro" id="IPR025558">
    <property type="entry name" value="DUF4283"/>
</dbReference>
<dbReference type="EMBL" id="MJEQ01000258">
    <property type="protein sequence ID" value="OIT37878.1"/>
    <property type="molecule type" value="Genomic_DNA"/>
</dbReference>
<feature type="domain" description="DUF4283" evidence="2">
    <location>
        <begin position="13"/>
        <end position="76"/>
    </location>
</feature>
<feature type="region of interest" description="Disordered" evidence="1">
    <location>
        <begin position="211"/>
        <end position="230"/>
    </location>
</feature>
<keyword evidence="4" id="KW-1185">Reference proteome</keyword>
<feature type="compositionally biased region" description="Low complexity" evidence="1">
    <location>
        <begin position="211"/>
        <end position="226"/>
    </location>
</feature>
<proteinExistence type="predicted"/>
<dbReference type="STRING" id="49451.A0A314L8I5"/>
<evidence type="ECO:0000256" key="1">
    <source>
        <dbReference type="SAM" id="MobiDB-lite"/>
    </source>
</evidence>
<name>A0A314L8I5_NICAT</name>
<evidence type="ECO:0000259" key="2">
    <source>
        <dbReference type="Pfam" id="PF14111"/>
    </source>
</evidence>
<gene>
    <name evidence="3" type="ORF">A4A49_09983</name>
</gene>
<comment type="caution">
    <text evidence="3">The sequence shown here is derived from an EMBL/GenBank/DDBJ whole genome shotgun (WGS) entry which is preliminary data.</text>
</comment>
<sequence>MTACLSWLSGVNILFGIFSNTMLRMEVSRRSFITHTKLKGGVKIAHFNSKTMYIDLNNEYDHATVWNKRYMYIQEIPSQEHPATQSIGITSINPPAPLEKCVDSVAQNHPNPSTPPVANVDSIEVIGGKKDGQEKPIVVQDVDPKGVGVPHVLHERVVAPGDPRMDQIPHATTSQYPGIQETPYTQAVACVISSSTYGDHTNKVDKGKTTATSEITTTKPKNNPNTQKGNISDTIQRVEGVESRSEVVQAASATPVIHSAPSEHVFSQVDSIPLKNVVHEEPVNEKCHHKKFSPSRLGLDVYNHVQSEDEVDFGDEVDDEHSVDLEEEDTCNKLLTTINSATDVDKVVGSHGLSPRSKPPHYHARSKASSIKAPPKSVTPKQRP</sequence>
<dbReference type="AlphaFoldDB" id="A0A314L8I5"/>
<reference evidence="3" key="1">
    <citation type="submission" date="2016-11" db="EMBL/GenBank/DDBJ databases">
        <title>The genome of Nicotiana attenuata.</title>
        <authorList>
            <person name="Xu S."/>
            <person name="Brockmoeller T."/>
            <person name="Gaquerel E."/>
            <person name="Navarro A."/>
            <person name="Kuhl H."/>
            <person name="Gase K."/>
            <person name="Ling Z."/>
            <person name="Zhou W."/>
            <person name="Kreitzer C."/>
            <person name="Stanke M."/>
            <person name="Tang H."/>
            <person name="Lyons E."/>
            <person name="Pandey P."/>
            <person name="Pandey S.P."/>
            <person name="Timmermann B."/>
            <person name="Baldwin I.T."/>
        </authorList>
    </citation>
    <scope>NUCLEOTIDE SEQUENCE [LARGE SCALE GENOMIC DNA]</scope>
    <source>
        <strain evidence="3">UT</strain>
    </source>
</reference>
<protein>
    <recommendedName>
        <fullName evidence="2">DUF4283 domain-containing protein</fullName>
    </recommendedName>
</protein>
<evidence type="ECO:0000313" key="3">
    <source>
        <dbReference type="EMBL" id="OIT37878.1"/>
    </source>
</evidence>
<organism evidence="3 4">
    <name type="scientific">Nicotiana attenuata</name>
    <name type="common">Coyote tobacco</name>
    <dbReference type="NCBI Taxonomy" id="49451"/>
    <lineage>
        <taxon>Eukaryota</taxon>
        <taxon>Viridiplantae</taxon>
        <taxon>Streptophyta</taxon>
        <taxon>Embryophyta</taxon>
        <taxon>Tracheophyta</taxon>
        <taxon>Spermatophyta</taxon>
        <taxon>Magnoliopsida</taxon>
        <taxon>eudicotyledons</taxon>
        <taxon>Gunneridae</taxon>
        <taxon>Pentapetalae</taxon>
        <taxon>asterids</taxon>
        <taxon>lamiids</taxon>
        <taxon>Solanales</taxon>
        <taxon>Solanaceae</taxon>
        <taxon>Nicotianoideae</taxon>
        <taxon>Nicotianeae</taxon>
        <taxon>Nicotiana</taxon>
    </lineage>
</organism>
<dbReference type="Gramene" id="OIT37878">
    <property type="protein sequence ID" value="OIT37878"/>
    <property type="gene ID" value="A4A49_09983"/>
</dbReference>